<dbReference type="InterPro" id="IPR012337">
    <property type="entry name" value="RNaseH-like_sf"/>
</dbReference>
<organism evidence="2 3">
    <name type="scientific">Acidithiobacillus thiooxidans</name>
    <name type="common">Thiobacillus thiooxidans</name>
    <dbReference type="NCBI Taxonomy" id="930"/>
    <lineage>
        <taxon>Bacteria</taxon>
        <taxon>Pseudomonadati</taxon>
        <taxon>Pseudomonadota</taxon>
        <taxon>Acidithiobacillia</taxon>
        <taxon>Acidithiobacillales</taxon>
        <taxon>Acidithiobacillaceae</taxon>
        <taxon>Acidithiobacillus</taxon>
    </lineage>
</organism>
<evidence type="ECO:0000259" key="1">
    <source>
        <dbReference type="PROSITE" id="PS50994"/>
    </source>
</evidence>
<dbReference type="GO" id="GO:0003676">
    <property type="term" value="F:nucleic acid binding"/>
    <property type="evidence" value="ECO:0007669"/>
    <property type="project" value="InterPro"/>
</dbReference>
<comment type="caution">
    <text evidence="2">The sequence shown here is derived from an EMBL/GenBank/DDBJ whole genome shotgun (WGS) entry which is preliminary data.</text>
</comment>
<dbReference type="SUPFAM" id="SSF53098">
    <property type="entry name" value="Ribonuclease H-like"/>
    <property type="match status" value="1"/>
</dbReference>
<dbReference type="PROSITE" id="PS50994">
    <property type="entry name" value="INTEGRASE"/>
    <property type="match status" value="1"/>
</dbReference>
<dbReference type="EMBL" id="LWRY01000145">
    <property type="protein sequence ID" value="OCX71117.1"/>
    <property type="molecule type" value="Genomic_DNA"/>
</dbReference>
<protein>
    <recommendedName>
        <fullName evidence="1">Integrase catalytic domain-containing protein</fullName>
    </recommendedName>
</protein>
<dbReference type="GO" id="GO:0004803">
    <property type="term" value="F:transposase activity"/>
    <property type="evidence" value="ECO:0007669"/>
    <property type="project" value="TreeGrafter"/>
</dbReference>
<dbReference type="GO" id="GO:0015074">
    <property type="term" value="P:DNA integration"/>
    <property type="evidence" value="ECO:0007669"/>
    <property type="project" value="InterPro"/>
</dbReference>
<dbReference type="InterPro" id="IPR051917">
    <property type="entry name" value="Transposase-Integrase"/>
</dbReference>
<dbReference type="NCBIfam" id="NF033563">
    <property type="entry name" value="transpos_IS30"/>
    <property type="match status" value="1"/>
</dbReference>
<dbReference type="GO" id="GO:0032196">
    <property type="term" value="P:transposition"/>
    <property type="evidence" value="ECO:0007669"/>
    <property type="project" value="TreeGrafter"/>
</dbReference>
<evidence type="ECO:0000313" key="2">
    <source>
        <dbReference type="EMBL" id="OCX71117.1"/>
    </source>
</evidence>
<dbReference type="GO" id="GO:0005829">
    <property type="term" value="C:cytosol"/>
    <property type="evidence" value="ECO:0007669"/>
    <property type="project" value="TreeGrafter"/>
</dbReference>
<dbReference type="Gene3D" id="3.30.420.10">
    <property type="entry name" value="Ribonuclease H-like superfamily/Ribonuclease H"/>
    <property type="match status" value="1"/>
</dbReference>
<dbReference type="Proteomes" id="UP000095008">
    <property type="component" value="Unassembled WGS sequence"/>
</dbReference>
<reference evidence="2" key="1">
    <citation type="journal article" date="2016" name="Int. J. Mol. Sci.">
        <title>Comparative genomics of the extreme acidophile Acidithiobacillus thiooxidans reveals intraspecific divergence and niche adaptation.</title>
        <authorList>
            <person name="Zhang X."/>
            <person name="Feng X."/>
            <person name="Tao J."/>
            <person name="Ma L."/>
            <person name="Xiao Y."/>
            <person name="Liang Y."/>
            <person name="Liu X."/>
            <person name="Yin H."/>
        </authorList>
    </citation>
    <scope>NUCLEOTIDE SEQUENCE [LARGE SCALE GENOMIC DNA]</scope>
    <source>
        <strain evidence="2">DXS-W</strain>
    </source>
</reference>
<sequence length="215" mass="24732">MSVRCDARKLCRRCFLTEFSGVPAYTPKQGKYRPLRPLLRSLTGFIFRFLRGPLPGHWEGDLIKGAFNASAIGTLVDRSSRFVILARVEDATAEAILESFTRRLRTLPKSFRQTLTYDQGREMARHQELERNTGIRVYFADPHSPWQRPTNENTNGLLRQYFPKGTDLSEYSQRRLTQVAEELNNRPRKSLGFRTPAEVMAQQIRQLNSGVALQT</sequence>
<dbReference type="InterPro" id="IPR053392">
    <property type="entry name" value="Transposase_IS30-like"/>
</dbReference>
<keyword evidence="3" id="KW-1185">Reference proteome</keyword>
<gene>
    <name evidence="2" type="ORF">A6M23_12545</name>
</gene>
<dbReference type="PANTHER" id="PTHR10948:SF23">
    <property type="entry name" value="TRANSPOSASE INSI FOR INSERTION SEQUENCE ELEMENT IS30A-RELATED"/>
    <property type="match status" value="1"/>
</dbReference>
<proteinExistence type="predicted"/>
<dbReference type="AlphaFoldDB" id="A0A1C2I5C3"/>
<accession>A0A1C2I5C3</accession>
<dbReference type="InterPro" id="IPR001584">
    <property type="entry name" value="Integrase_cat-core"/>
</dbReference>
<evidence type="ECO:0000313" key="3">
    <source>
        <dbReference type="Proteomes" id="UP000095008"/>
    </source>
</evidence>
<dbReference type="InterPro" id="IPR036397">
    <property type="entry name" value="RNaseH_sf"/>
</dbReference>
<name>A0A1C2I5C3_ACITH</name>
<dbReference type="PANTHER" id="PTHR10948">
    <property type="entry name" value="TRANSPOSASE"/>
    <property type="match status" value="1"/>
</dbReference>
<feature type="domain" description="Integrase catalytic" evidence="1">
    <location>
        <begin position="51"/>
        <end position="204"/>
    </location>
</feature>
<dbReference type="Pfam" id="PF00665">
    <property type="entry name" value="rve"/>
    <property type="match status" value="1"/>
</dbReference>